<dbReference type="OrthoDB" id="9780586at2"/>
<sequence length="213" mass="24995">MDNDQPEMLDVVDSDLRILGTADRERVHREGLWHQTFHCWVYRREADHIRLIFQLRHPASKANPDRLDVSAAGHLLHGETREEGIRELEEELGIRAPFGELIPLGVWKEEMDLGEGWIDREYRHVYLYECRKPLKEYRPQPEEVSGLFEADLGSIDRLFRGEQKTADLTGFKVTDGGRQLKERRTAVRQDFVPHSEGYYRLVLDALKQREMES</sequence>
<dbReference type="EMBL" id="QBKR01000027">
    <property type="protein sequence ID" value="PTX53694.1"/>
    <property type="molecule type" value="Genomic_DNA"/>
</dbReference>
<evidence type="ECO:0000313" key="3">
    <source>
        <dbReference type="Proteomes" id="UP000244240"/>
    </source>
</evidence>
<dbReference type="Gene3D" id="3.90.79.10">
    <property type="entry name" value="Nucleoside Triphosphate Pyrophosphohydrolase"/>
    <property type="match status" value="1"/>
</dbReference>
<dbReference type="PANTHER" id="PTHR10885:SF0">
    <property type="entry name" value="ISOPENTENYL-DIPHOSPHATE DELTA-ISOMERASE"/>
    <property type="match status" value="1"/>
</dbReference>
<dbReference type="InterPro" id="IPR015797">
    <property type="entry name" value="NUDIX_hydrolase-like_dom_sf"/>
</dbReference>
<evidence type="ECO:0000313" key="2">
    <source>
        <dbReference type="EMBL" id="PTX53694.1"/>
    </source>
</evidence>
<keyword evidence="3" id="KW-1185">Reference proteome</keyword>
<reference evidence="2 3" key="1">
    <citation type="submission" date="2018-04" db="EMBL/GenBank/DDBJ databases">
        <title>Genomic Encyclopedia of Archaeal and Bacterial Type Strains, Phase II (KMG-II): from individual species to whole genera.</title>
        <authorList>
            <person name="Goeker M."/>
        </authorList>
    </citation>
    <scope>NUCLEOTIDE SEQUENCE [LARGE SCALE GENOMIC DNA]</scope>
    <source>
        <strain evidence="2 3">DSM 45787</strain>
    </source>
</reference>
<feature type="domain" description="Nudix hydrolase" evidence="1">
    <location>
        <begin position="32"/>
        <end position="172"/>
    </location>
</feature>
<name>A0A2T6BCD6_9BACL</name>
<dbReference type="InterPro" id="IPR000086">
    <property type="entry name" value="NUDIX_hydrolase_dom"/>
</dbReference>
<comment type="caution">
    <text evidence="2">The sequence shown here is derived from an EMBL/GenBank/DDBJ whole genome shotgun (WGS) entry which is preliminary data.</text>
</comment>
<accession>A0A2T6BCD6</accession>
<gene>
    <name evidence="2" type="ORF">C8P63_12714</name>
</gene>
<dbReference type="PROSITE" id="PS51462">
    <property type="entry name" value="NUDIX"/>
    <property type="match status" value="1"/>
</dbReference>
<organism evidence="2 3">
    <name type="scientific">Melghirimyces profundicolus</name>
    <dbReference type="NCBI Taxonomy" id="1242148"/>
    <lineage>
        <taxon>Bacteria</taxon>
        <taxon>Bacillati</taxon>
        <taxon>Bacillota</taxon>
        <taxon>Bacilli</taxon>
        <taxon>Bacillales</taxon>
        <taxon>Thermoactinomycetaceae</taxon>
        <taxon>Melghirimyces</taxon>
    </lineage>
</organism>
<proteinExistence type="predicted"/>
<protein>
    <submittedName>
        <fullName evidence="2">Isopentenyldiphosphate isomerase</fullName>
    </submittedName>
</protein>
<dbReference type="AlphaFoldDB" id="A0A2T6BCD6"/>
<dbReference type="SUPFAM" id="SSF55811">
    <property type="entry name" value="Nudix"/>
    <property type="match status" value="1"/>
</dbReference>
<dbReference type="GO" id="GO:0016853">
    <property type="term" value="F:isomerase activity"/>
    <property type="evidence" value="ECO:0007669"/>
    <property type="project" value="UniProtKB-KW"/>
</dbReference>
<dbReference type="CDD" id="cd04692">
    <property type="entry name" value="NUDIX_Hydrolase"/>
    <property type="match status" value="1"/>
</dbReference>
<dbReference type="RefSeq" id="WP_108025675.1">
    <property type="nucleotide sequence ID" value="NZ_QBKR01000027.1"/>
</dbReference>
<dbReference type="Pfam" id="PF00293">
    <property type="entry name" value="NUDIX"/>
    <property type="match status" value="1"/>
</dbReference>
<dbReference type="PANTHER" id="PTHR10885">
    <property type="entry name" value="ISOPENTENYL-DIPHOSPHATE DELTA-ISOMERASE"/>
    <property type="match status" value="1"/>
</dbReference>
<evidence type="ECO:0000259" key="1">
    <source>
        <dbReference type="PROSITE" id="PS51462"/>
    </source>
</evidence>
<keyword evidence="2" id="KW-0413">Isomerase</keyword>
<dbReference type="Proteomes" id="UP000244240">
    <property type="component" value="Unassembled WGS sequence"/>
</dbReference>